<accession>A0ABT2ZV57</accession>
<organism evidence="2 3">
    <name type="scientific">Sedimentimonas flavescens</name>
    <dbReference type="NCBI Taxonomy" id="2851012"/>
    <lineage>
        <taxon>Bacteria</taxon>
        <taxon>Pseudomonadati</taxon>
        <taxon>Pseudomonadota</taxon>
        <taxon>Alphaproteobacteria</taxon>
        <taxon>Rhodobacterales</taxon>
        <taxon>Rhodobacter group</taxon>
        <taxon>Sedimentimonas</taxon>
    </lineage>
</organism>
<gene>
    <name evidence="2" type="ORF">OE699_02120</name>
</gene>
<dbReference type="PROSITE" id="PS50943">
    <property type="entry name" value="HTH_CROC1"/>
    <property type="match status" value="1"/>
</dbReference>
<dbReference type="InterPro" id="IPR010982">
    <property type="entry name" value="Lambda_DNA-bd_dom_sf"/>
</dbReference>
<sequence length="129" mass="14188">MAALRAKAGLTQRQVAEQAGIPVRTYQAYELEVREISAPALAALDEAMGWNPRWLLRGEGVSIDRPVASVVMGLLRQIELAVHAASPPISTQDKLELFEFFLDKALSGESVSDREIDRLIGLMTNRGRT</sequence>
<dbReference type="Pfam" id="PF01381">
    <property type="entry name" value="HTH_3"/>
    <property type="match status" value="1"/>
</dbReference>
<keyword evidence="3" id="KW-1185">Reference proteome</keyword>
<proteinExistence type="predicted"/>
<protein>
    <submittedName>
        <fullName evidence="2">Helix-turn-helix transcriptional regulator</fullName>
    </submittedName>
</protein>
<reference evidence="2 3" key="1">
    <citation type="submission" date="2022-10" db="EMBL/GenBank/DDBJ databases">
        <title>Sinirhodobacter sp. nov., isolated from ocean surface sediments.</title>
        <authorList>
            <person name="He W."/>
            <person name="Wang L."/>
            <person name="Zhang D.-F."/>
        </authorList>
    </citation>
    <scope>NUCLEOTIDE SEQUENCE [LARGE SCALE GENOMIC DNA]</scope>
    <source>
        <strain evidence="2 3">WL0115</strain>
    </source>
</reference>
<dbReference type="CDD" id="cd00093">
    <property type="entry name" value="HTH_XRE"/>
    <property type="match status" value="1"/>
</dbReference>
<dbReference type="Gene3D" id="1.10.260.40">
    <property type="entry name" value="lambda repressor-like DNA-binding domains"/>
    <property type="match status" value="1"/>
</dbReference>
<comment type="caution">
    <text evidence="2">The sequence shown here is derived from an EMBL/GenBank/DDBJ whole genome shotgun (WGS) entry which is preliminary data.</text>
</comment>
<dbReference type="SMART" id="SM00530">
    <property type="entry name" value="HTH_XRE"/>
    <property type="match status" value="1"/>
</dbReference>
<evidence type="ECO:0000259" key="1">
    <source>
        <dbReference type="PROSITE" id="PS50943"/>
    </source>
</evidence>
<dbReference type="InterPro" id="IPR001387">
    <property type="entry name" value="Cro/C1-type_HTH"/>
</dbReference>
<dbReference type="Proteomes" id="UP001526166">
    <property type="component" value="Unassembled WGS sequence"/>
</dbReference>
<name>A0ABT2ZV57_9RHOB</name>
<dbReference type="RefSeq" id="WP_263846998.1">
    <property type="nucleotide sequence ID" value="NZ_JAOWKW010000001.1"/>
</dbReference>
<feature type="domain" description="HTH cro/C1-type" evidence="1">
    <location>
        <begin position="1"/>
        <end position="55"/>
    </location>
</feature>
<dbReference type="EMBL" id="JAOWKW010000001">
    <property type="protein sequence ID" value="MCV2877636.1"/>
    <property type="molecule type" value="Genomic_DNA"/>
</dbReference>
<evidence type="ECO:0000313" key="2">
    <source>
        <dbReference type="EMBL" id="MCV2877636.1"/>
    </source>
</evidence>
<evidence type="ECO:0000313" key="3">
    <source>
        <dbReference type="Proteomes" id="UP001526166"/>
    </source>
</evidence>
<dbReference type="SUPFAM" id="SSF47413">
    <property type="entry name" value="lambda repressor-like DNA-binding domains"/>
    <property type="match status" value="1"/>
</dbReference>